<dbReference type="Gene3D" id="3.20.110.10">
    <property type="entry name" value="Glycoside hydrolase 38, N terminal domain"/>
    <property type="match status" value="1"/>
</dbReference>
<accession>A0AB74U0W9</accession>
<dbReference type="InterPro" id="IPR011330">
    <property type="entry name" value="Glyco_hydro/deAcase_b/a-brl"/>
</dbReference>
<dbReference type="Gene3D" id="2.70.98.30">
    <property type="entry name" value="Golgi alpha-mannosidase II, domain 4"/>
    <property type="match status" value="1"/>
</dbReference>
<dbReference type="SUPFAM" id="SSF88688">
    <property type="entry name" value="Families 57/38 glycoside transferase middle domain"/>
    <property type="match status" value="1"/>
</dbReference>
<dbReference type="GO" id="GO:0046872">
    <property type="term" value="F:metal ion binding"/>
    <property type="evidence" value="ECO:0007669"/>
    <property type="project" value="UniProtKB-KW"/>
</dbReference>
<dbReference type="Pfam" id="PF01074">
    <property type="entry name" value="Glyco_hydro_38N"/>
    <property type="match status" value="1"/>
</dbReference>
<dbReference type="InterPro" id="IPR037094">
    <property type="entry name" value="Glyco_hydro_38_cen_sf"/>
</dbReference>
<evidence type="ECO:0000256" key="4">
    <source>
        <dbReference type="ARBA" id="ARBA00023295"/>
    </source>
</evidence>
<dbReference type="InterPro" id="IPR000602">
    <property type="entry name" value="Glyco_hydro_38_N"/>
</dbReference>
<dbReference type="InterPro" id="IPR027291">
    <property type="entry name" value="Glyco_hydro_38_N_sf"/>
</dbReference>
<feature type="domain" description="Glycoside hydrolase family 38 central" evidence="5">
    <location>
        <begin position="277"/>
        <end position="355"/>
    </location>
</feature>
<dbReference type="SMART" id="SM00872">
    <property type="entry name" value="Alpha-mann_mid"/>
    <property type="match status" value="1"/>
</dbReference>
<proteinExistence type="inferred from homology"/>
<evidence type="ECO:0000313" key="6">
    <source>
        <dbReference type="EMBL" id="XBC50038.1"/>
    </source>
</evidence>
<dbReference type="AlphaFoldDB" id="A0AB74U0W9"/>
<dbReference type="InterPro" id="IPR011682">
    <property type="entry name" value="Glyco_hydro_38_C"/>
</dbReference>
<evidence type="ECO:0000256" key="1">
    <source>
        <dbReference type="ARBA" id="ARBA00009792"/>
    </source>
</evidence>
<dbReference type="KEGG" id="dst:VUQ06_02145"/>
<keyword evidence="3 6" id="KW-0378">Hydrolase</keyword>
<dbReference type="GO" id="GO:0006013">
    <property type="term" value="P:mannose metabolic process"/>
    <property type="evidence" value="ECO:0007669"/>
    <property type="project" value="InterPro"/>
</dbReference>
<dbReference type="SUPFAM" id="SSF74650">
    <property type="entry name" value="Galactose mutarotase-like"/>
    <property type="match status" value="1"/>
</dbReference>
<comment type="similarity">
    <text evidence="1">Belongs to the glycosyl hydrolase 38 family.</text>
</comment>
<dbReference type="GO" id="GO:0030246">
    <property type="term" value="F:carbohydrate binding"/>
    <property type="evidence" value="ECO:0007669"/>
    <property type="project" value="InterPro"/>
</dbReference>
<name>A0AB74U0W9_9LACT</name>
<organism evidence="6">
    <name type="scientific">Dolosigranulum savutiense</name>
    <dbReference type="NCBI Taxonomy" id="3110288"/>
    <lineage>
        <taxon>Bacteria</taxon>
        <taxon>Bacillati</taxon>
        <taxon>Bacillota</taxon>
        <taxon>Bacilli</taxon>
        <taxon>Lactobacillales</taxon>
        <taxon>Carnobacteriaceae</taxon>
        <taxon>Dolosigranulum</taxon>
    </lineage>
</organism>
<dbReference type="Pfam" id="PF09261">
    <property type="entry name" value="Alpha-mann_mid"/>
    <property type="match status" value="1"/>
</dbReference>
<dbReference type="GO" id="GO:0009313">
    <property type="term" value="P:oligosaccharide catabolic process"/>
    <property type="evidence" value="ECO:0007669"/>
    <property type="project" value="TreeGrafter"/>
</dbReference>
<dbReference type="InterPro" id="IPR028995">
    <property type="entry name" value="Glyco_hydro_57/38_cen_sf"/>
</dbReference>
<protein>
    <submittedName>
        <fullName evidence="6">Glycoside hydrolase family 38 C-terminal domain-containing protein</fullName>
    </submittedName>
</protein>
<dbReference type="GO" id="GO:0004559">
    <property type="term" value="F:alpha-mannosidase activity"/>
    <property type="evidence" value="ECO:0007669"/>
    <property type="project" value="InterPro"/>
</dbReference>
<dbReference type="InterPro" id="IPR015341">
    <property type="entry name" value="Glyco_hydro_38_cen"/>
</dbReference>
<dbReference type="Pfam" id="PF07748">
    <property type="entry name" value="Glyco_hydro_38C"/>
    <property type="match status" value="1"/>
</dbReference>
<keyword evidence="4" id="KW-0326">Glycosidase</keyword>
<dbReference type="PANTHER" id="PTHR46017:SF2">
    <property type="entry name" value="MANNOSYLGLYCERATE HYDROLASE"/>
    <property type="match status" value="1"/>
</dbReference>
<sequence length="883" mass="103295">MNNTKIKIIPHTHWDKEWYFTAARSLVYSLKDFDEIISHLESDKEFKCFLLDGQLSIVEEYIELHPEMIENIKSLVKENRLIIGPWFTQPDTLVISGENLLKNLEIGIDLSKKYGGYQNVGYLPDSFGMSSQMPQIYKSFELKYAFFRRGTADHLVKFREFIWEGADGTQIFTHNLHHYGNMAYPPNEDQALIEYYEDIYEQLKDDTKSNIILLYNGEDQKPIRKNLPDLIKMGNDNTNFKIEISTLEDALTELHQTIPGGELDTVQGEFTFGQNSRVHKSIFSTRADLKQMNNRLENYLSNILEPLNTLGYCLGLKYEKLLIDKMWKLMLLNSAHDSIGNCNSDATNEDIKNRYTQVDKLSAELVEFKMREIGINCKQIDLTQFQIYNLLPYRRSDIIRTELYSPYKKFTICDEQNNKYIYDIISSEDVTESYLKKSLKEIGVDNDLNNNWKNEISTLYKYIVEIKVDNIVGVGYKTLYLKEQQIEKNSIQDYKDKNKSFIENKYYKILFQDGCIDLYNKETDTTINNIIQVIDEGDEGDSYDYSKPSYDQKYVGNLLKGYIKEYKFRQKLKIHGKINLARNLSDRINTCMTVEQPFTLLIELTTGSKNIKVDFKTVNKAVEHRMRILFDTLNNNDYSFADIQFGTIKRKTELPQSKIWVEHNWDEKPRTIEPMLSYVTNGFEKNRVQITTESVREYQFVGEKYSSIALTIYRSTTFLGKEELNDRPGRASGTIKPTYDTRYMNEEVGATYWLTILNDEDNELSCARRAKEILTPLLSYQAAQYKNNTDNFILSEPEKKLLPTNYELFSLEEMSVLSTFRKSTRNGEIVIRRFNPHLNEAVSLTKIESKKLSFIKNINSLENEVDFKEKINYCQFVSQLYKN</sequence>
<evidence type="ECO:0000259" key="5">
    <source>
        <dbReference type="SMART" id="SM00872"/>
    </source>
</evidence>
<dbReference type="InterPro" id="IPR011013">
    <property type="entry name" value="Gal_mutarotase_sf_dom"/>
</dbReference>
<evidence type="ECO:0000256" key="2">
    <source>
        <dbReference type="ARBA" id="ARBA00022723"/>
    </source>
</evidence>
<reference evidence="6" key="1">
    <citation type="submission" date="2023-12" db="EMBL/GenBank/DDBJ databases">
        <title>Dolosigranulum savutii sp. nov. isolated from human upper respiratory samples collected in Botswana.</title>
        <authorList>
            <person name="Kelly M.S."/>
        </authorList>
    </citation>
    <scope>NUCLEOTIDE SEQUENCE</scope>
    <source>
        <strain evidence="6">MSK294</strain>
    </source>
</reference>
<dbReference type="Gene3D" id="1.20.1270.50">
    <property type="entry name" value="Glycoside hydrolase family 38, central domain"/>
    <property type="match status" value="1"/>
</dbReference>
<evidence type="ECO:0000256" key="3">
    <source>
        <dbReference type="ARBA" id="ARBA00022801"/>
    </source>
</evidence>
<dbReference type="SUPFAM" id="SSF88713">
    <property type="entry name" value="Glycoside hydrolase/deacetylase"/>
    <property type="match status" value="1"/>
</dbReference>
<gene>
    <name evidence="6" type="ORF">VUQ06_02145</name>
</gene>
<dbReference type="PANTHER" id="PTHR46017">
    <property type="entry name" value="ALPHA-MANNOSIDASE 2C1"/>
    <property type="match status" value="1"/>
</dbReference>
<keyword evidence="2" id="KW-0479">Metal-binding</keyword>
<dbReference type="EMBL" id="CP142435">
    <property type="protein sequence ID" value="XBC50038.1"/>
    <property type="molecule type" value="Genomic_DNA"/>
</dbReference>
<dbReference type="RefSeq" id="WP_347301557.1">
    <property type="nucleotide sequence ID" value="NZ_CP142435.1"/>
</dbReference>